<dbReference type="InterPro" id="IPR009829">
    <property type="entry name" value="SKA1"/>
</dbReference>
<dbReference type="InterPro" id="IPR042031">
    <property type="entry name" value="SKA1_MBD_sf"/>
</dbReference>
<accession>A0A8C3UBR1</accession>
<dbReference type="PANTHER" id="PTHR28573">
    <property type="entry name" value="SPINDLE AND KINETOCHORE-ASSOCIATED PROTEIN 1"/>
    <property type="match status" value="1"/>
</dbReference>
<proteinExistence type="inferred from homology"/>
<feature type="region of interest" description="Disordered" evidence="6">
    <location>
        <begin position="1"/>
        <end position="33"/>
    </location>
</feature>
<feature type="coiled-coil region" evidence="5">
    <location>
        <begin position="448"/>
        <end position="482"/>
    </location>
</feature>
<dbReference type="FunFam" id="1.10.10.1890:FF:000002">
    <property type="entry name" value="Spindle and kinetochore-associated protein 1"/>
    <property type="match status" value="1"/>
</dbReference>
<feature type="compositionally biased region" description="Low complexity" evidence="6">
    <location>
        <begin position="329"/>
        <end position="338"/>
    </location>
</feature>
<evidence type="ECO:0000256" key="6">
    <source>
        <dbReference type="SAM" id="MobiDB-lite"/>
    </source>
</evidence>
<feature type="compositionally biased region" description="Low complexity" evidence="6">
    <location>
        <begin position="22"/>
        <end position="33"/>
    </location>
</feature>
<evidence type="ECO:0000256" key="2">
    <source>
        <dbReference type="ARBA" id="ARBA00023054"/>
    </source>
</evidence>
<name>A0A8C3UBR1_CATUS</name>
<dbReference type="Gene3D" id="6.10.250.1370">
    <property type="match status" value="1"/>
</dbReference>
<evidence type="ECO:0000313" key="8">
    <source>
        <dbReference type="Proteomes" id="UP000694563"/>
    </source>
</evidence>
<dbReference type="GO" id="GO:0051301">
    <property type="term" value="P:cell division"/>
    <property type="evidence" value="ECO:0007669"/>
    <property type="project" value="InterPro"/>
</dbReference>
<evidence type="ECO:0000256" key="1">
    <source>
        <dbReference type="ARBA" id="ARBA00006836"/>
    </source>
</evidence>
<dbReference type="PANTHER" id="PTHR28573:SF1">
    <property type="entry name" value="SPINDLE AND KINETOCHORE-ASSOCIATED PROTEIN 1"/>
    <property type="match status" value="1"/>
</dbReference>
<reference evidence="7" key="1">
    <citation type="submission" date="2020-10" db="EMBL/GenBank/DDBJ databases">
        <title>Catharus ustulatus (Swainson's thrush) genome, bCatUst1, primary haplotype v2.</title>
        <authorList>
            <person name="Delmore K."/>
            <person name="Vafadar M."/>
            <person name="Formenti G."/>
            <person name="Chow W."/>
            <person name="Pelan S."/>
            <person name="Howe K."/>
            <person name="Rhie A."/>
            <person name="Mountcastle J."/>
            <person name="Haase B."/>
            <person name="Fedrigo O."/>
            <person name="Jarvis E.D."/>
        </authorList>
    </citation>
    <scope>NUCLEOTIDE SEQUENCE [LARGE SCALE GENOMIC DNA]</scope>
</reference>
<keyword evidence="2 5" id="KW-0175">Coiled coil</keyword>
<dbReference type="Proteomes" id="UP000694563">
    <property type="component" value="Chromosome Z"/>
</dbReference>
<keyword evidence="8" id="KW-1185">Reference proteome</keyword>
<evidence type="ECO:0000256" key="5">
    <source>
        <dbReference type="SAM" id="Coils"/>
    </source>
</evidence>
<evidence type="ECO:0000313" key="7">
    <source>
        <dbReference type="Ensembl" id="ENSCUSP00005013234.1"/>
    </source>
</evidence>
<dbReference type="Pfam" id="PF07160">
    <property type="entry name" value="SKA1"/>
    <property type="match status" value="1"/>
</dbReference>
<organism evidence="7 8">
    <name type="scientific">Catharus ustulatus</name>
    <name type="common">Russet-backed thrush</name>
    <name type="synonym">Hylocichla ustulatus</name>
    <dbReference type="NCBI Taxonomy" id="91951"/>
    <lineage>
        <taxon>Eukaryota</taxon>
        <taxon>Metazoa</taxon>
        <taxon>Chordata</taxon>
        <taxon>Craniata</taxon>
        <taxon>Vertebrata</taxon>
        <taxon>Euteleostomi</taxon>
        <taxon>Archelosauria</taxon>
        <taxon>Archosauria</taxon>
        <taxon>Dinosauria</taxon>
        <taxon>Saurischia</taxon>
        <taxon>Theropoda</taxon>
        <taxon>Coelurosauria</taxon>
        <taxon>Aves</taxon>
        <taxon>Neognathae</taxon>
        <taxon>Neoaves</taxon>
        <taxon>Telluraves</taxon>
        <taxon>Australaves</taxon>
        <taxon>Passeriformes</taxon>
        <taxon>Turdidae</taxon>
        <taxon>Catharus</taxon>
    </lineage>
</organism>
<dbReference type="GO" id="GO:0000278">
    <property type="term" value="P:mitotic cell cycle"/>
    <property type="evidence" value="ECO:0007669"/>
    <property type="project" value="TreeGrafter"/>
</dbReference>
<sequence>DYIPLSSQQLPGRRDRPPPGLQPLQRPAFRPSLPSGLPLSPLCFSSALPPLRPSLAPLRASLFPPCFSSGVPQLPSALPFPPLCFSSALSPLPSALPPCFSSAPPLAPLSAPSSASPQRRPSLPSALPPRFSSALLRSSLPARPSLHSAFPALLLLSDVPAPLSAPALFFLSDAPLLPPRPLLAPLSDAPLLPPARPSLPSALPPRFSSALLRSSLPARPSLPSALPALLLLSDAPTALSAPALFFLSDAPLFPLRPPLTPLSAPRPLLLSAAPLLPPRPPLAPLSAPAPFFPSAAPLLPPRPPLSPLSAPALLSPALPRSSLPPAPRSPQRARSLPALPNGRPSAADSNRVSNRAAGASPSLLPRPSGWESGTGTKTGKHWPCCACVMMKDMAFSGLEDLCIHINTKISNVKDCIQMRHIGEHESYKPVLHKIQNEMYLVHDLLDKMEIIVKEQEKLKDLLKEIQKTAEREQKEAHHLLEHIPPYLPKPTNSCVMVPSEKQEGQKNAVEPKREKKPGKKAIAIKEVALITTEEFESLPVYLKGRMAQDQINAVVQEINKAVVGKYKILYQPLKSMSASVKNLYYRFMEEETKDTKGQYFIVEADLKEFTELKLDKRFYSILNILRHCQRVKERRSSGFIRYIIC</sequence>
<dbReference type="Ensembl" id="ENSCUST00005013767.1">
    <property type="protein sequence ID" value="ENSCUSP00005013234.1"/>
    <property type="gene ID" value="ENSCUSG00005008505.1"/>
</dbReference>
<dbReference type="Gene3D" id="1.10.10.1890">
    <property type="entry name" value="Ska1 microtubule binding domain-like"/>
    <property type="match status" value="1"/>
</dbReference>
<dbReference type="GO" id="GO:0005876">
    <property type="term" value="C:spindle microtubule"/>
    <property type="evidence" value="ECO:0007669"/>
    <property type="project" value="TreeGrafter"/>
</dbReference>
<dbReference type="GO" id="GO:0072686">
    <property type="term" value="C:mitotic spindle"/>
    <property type="evidence" value="ECO:0007669"/>
    <property type="project" value="TreeGrafter"/>
</dbReference>
<dbReference type="GO" id="GO:0008017">
    <property type="term" value="F:microtubule binding"/>
    <property type="evidence" value="ECO:0007669"/>
    <property type="project" value="InterPro"/>
</dbReference>
<evidence type="ECO:0000256" key="3">
    <source>
        <dbReference type="ARBA" id="ARBA00047182"/>
    </source>
</evidence>
<dbReference type="AlphaFoldDB" id="A0A8C3UBR1"/>
<dbReference type="GO" id="GO:0007059">
    <property type="term" value="P:chromosome segregation"/>
    <property type="evidence" value="ECO:0007669"/>
    <property type="project" value="InterPro"/>
</dbReference>
<dbReference type="GO" id="GO:0031110">
    <property type="term" value="P:regulation of microtubule polymerization or depolymerization"/>
    <property type="evidence" value="ECO:0007669"/>
    <property type="project" value="TreeGrafter"/>
</dbReference>
<comment type="similarity">
    <text evidence="1">Belongs to the SKA1 family.</text>
</comment>
<evidence type="ECO:0000256" key="4">
    <source>
        <dbReference type="ARBA" id="ARBA00047202"/>
    </source>
</evidence>
<reference evidence="7" key="3">
    <citation type="submission" date="2025-09" db="UniProtKB">
        <authorList>
            <consortium name="Ensembl"/>
        </authorList>
    </citation>
    <scope>IDENTIFICATION</scope>
</reference>
<reference evidence="7" key="2">
    <citation type="submission" date="2025-08" db="UniProtKB">
        <authorList>
            <consortium name="Ensembl"/>
        </authorList>
    </citation>
    <scope>IDENTIFICATION</scope>
</reference>
<protein>
    <recommendedName>
        <fullName evidence="3">SKA complex subunit 1</fullName>
    </recommendedName>
    <alternativeName>
        <fullName evidence="4">Spindle and kinetochore-associated protein 1</fullName>
    </alternativeName>
</protein>
<feature type="region of interest" description="Disordered" evidence="6">
    <location>
        <begin position="316"/>
        <end position="376"/>
    </location>
</feature>
<dbReference type="GO" id="GO:0000940">
    <property type="term" value="C:outer kinetochore"/>
    <property type="evidence" value="ECO:0007669"/>
    <property type="project" value="TreeGrafter"/>
</dbReference>
<gene>
    <name evidence="7" type="primary">SKA1</name>
</gene>